<comment type="caution">
    <text evidence="1">The sequence shown here is derived from an EMBL/GenBank/DDBJ whole genome shotgun (WGS) entry which is preliminary data.</text>
</comment>
<organism evidence="1 2">
    <name type="scientific">Scyliorhinus torazame</name>
    <name type="common">Cloudy catshark</name>
    <name type="synonym">Catulus torazame</name>
    <dbReference type="NCBI Taxonomy" id="75743"/>
    <lineage>
        <taxon>Eukaryota</taxon>
        <taxon>Metazoa</taxon>
        <taxon>Chordata</taxon>
        <taxon>Craniata</taxon>
        <taxon>Vertebrata</taxon>
        <taxon>Chondrichthyes</taxon>
        <taxon>Elasmobranchii</taxon>
        <taxon>Galeomorphii</taxon>
        <taxon>Galeoidea</taxon>
        <taxon>Carcharhiniformes</taxon>
        <taxon>Scyliorhinidae</taxon>
        <taxon>Scyliorhinus</taxon>
    </lineage>
</organism>
<proteinExistence type="predicted"/>
<evidence type="ECO:0000313" key="2">
    <source>
        <dbReference type="Proteomes" id="UP000288216"/>
    </source>
</evidence>
<protein>
    <submittedName>
        <fullName evidence="1">Uncharacterized protein</fullName>
    </submittedName>
</protein>
<accession>A0A401QBT1</accession>
<dbReference type="EMBL" id="BFAA01032537">
    <property type="protein sequence ID" value="GCB82855.1"/>
    <property type="molecule type" value="Genomic_DNA"/>
</dbReference>
<name>A0A401QBT1_SCYTO</name>
<reference evidence="1 2" key="1">
    <citation type="journal article" date="2018" name="Nat. Ecol. Evol.">
        <title>Shark genomes provide insights into elasmobranch evolution and the origin of vertebrates.</title>
        <authorList>
            <person name="Hara Y"/>
            <person name="Yamaguchi K"/>
            <person name="Onimaru K"/>
            <person name="Kadota M"/>
            <person name="Koyanagi M"/>
            <person name="Keeley SD"/>
            <person name="Tatsumi K"/>
            <person name="Tanaka K"/>
            <person name="Motone F"/>
            <person name="Kageyama Y"/>
            <person name="Nozu R"/>
            <person name="Adachi N"/>
            <person name="Nishimura O"/>
            <person name="Nakagawa R"/>
            <person name="Tanegashima C"/>
            <person name="Kiyatake I"/>
            <person name="Matsumoto R"/>
            <person name="Murakumo K"/>
            <person name="Nishida K"/>
            <person name="Terakita A"/>
            <person name="Kuratani S"/>
            <person name="Sato K"/>
            <person name="Hyodo S Kuraku.S."/>
        </authorList>
    </citation>
    <scope>NUCLEOTIDE SEQUENCE [LARGE SCALE GENOMIC DNA]</scope>
</reference>
<keyword evidence="2" id="KW-1185">Reference proteome</keyword>
<sequence length="41" mass="4674">IFLRSFPVKVSELRGKLLIIQEENGGLSNEQIASLRSWTLM</sequence>
<dbReference type="OrthoDB" id="410721at2759"/>
<evidence type="ECO:0000313" key="1">
    <source>
        <dbReference type="EMBL" id="GCB82855.1"/>
    </source>
</evidence>
<gene>
    <name evidence="1" type="ORF">scyTo_0023691</name>
</gene>
<feature type="non-terminal residue" evidence="1">
    <location>
        <position position="1"/>
    </location>
</feature>
<dbReference type="Proteomes" id="UP000288216">
    <property type="component" value="Unassembled WGS sequence"/>
</dbReference>
<dbReference type="AlphaFoldDB" id="A0A401QBT1"/>